<comment type="subunit">
    <text evidence="5">Homodimer.</text>
</comment>
<protein>
    <recommendedName>
        <fullName evidence="7">N-(2-amino-2-carboxyethyl)-L-glutamate synthase</fullName>
        <ecNumber evidence="6">2.5.1.140</ecNumber>
    </recommendedName>
</protein>
<evidence type="ECO:0000256" key="3">
    <source>
        <dbReference type="ARBA" id="ARBA00004924"/>
    </source>
</evidence>
<evidence type="ECO:0000256" key="9">
    <source>
        <dbReference type="ARBA" id="ARBA00022898"/>
    </source>
</evidence>
<dbReference type="NCBIfam" id="TIGR03945">
    <property type="entry name" value="PLP_SbnA_fam"/>
    <property type="match status" value="1"/>
</dbReference>
<gene>
    <name evidence="11" type="ORF">SAMN05444955_105123</name>
</gene>
<comment type="pathway">
    <text evidence="3">Siderophore biosynthesis.</text>
</comment>
<feature type="domain" description="Tryptophan synthase beta chain-like PALP" evidence="10">
    <location>
        <begin position="34"/>
        <end position="320"/>
    </location>
</feature>
<comment type="cofactor">
    <cofactor evidence="1">
        <name>pyridoxal 5'-phosphate</name>
        <dbReference type="ChEBI" id="CHEBI:597326"/>
    </cofactor>
</comment>
<evidence type="ECO:0000256" key="1">
    <source>
        <dbReference type="ARBA" id="ARBA00001933"/>
    </source>
</evidence>
<dbReference type="InterPro" id="IPR036052">
    <property type="entry name" value="TrpB-like_PALP_sf"/>
</dbReference>
<reference evidence="11 12" key="1">
    <citation type="submission" date="2016-10" db="EMBL/GenBank/DDBJ databases">
        <authorList>
            <person name="de Groot N.N."/>
        </authorList>
    </citation>
    <scope>NUCLEOTIDE SEQUENCE [LARGE SCALE GENOMIC DNA]</scope>
    <source>
        <strain evidence="11 12">DSM 46701</strain>
    </source>
</reference>
<evidence type="ECO:0000313" key="12">
    <source>
        <dbReference type="Proteomes" id="UP000199695"/>
    </source>
</evidence>
<dbReference type="AlphaFoldDB" id="A0A1H8DDC8"/>
<name>A0A1H8DDC8_9BACL</name>
<dbReference type="EMBL" id="FOCQ01000005">
    <property type="protein sequence ID" value="SEN05292.1"/>
    <property type="molecule type" value="Genomic_DNA"/>
</dbReference>
<dbReference type="PANTHER" id="PTHR10314">
    <property type="entry name" value="CYSTATHIONINE BETA-SYNTHASE"/>
    <property type="match status" value="1"/>
</dbReference>
<organism evidence="11 12">
    <name type="scientific">Lihuaxuella thermophila</name>
    <dbReference type="NCBI Taxonomy" id="1173111"/>
    <lineage>
        <taxon>Bacteria</taxon>
        <taxon>Bacillati</taxon>
        <taxon>Bacillota</taxon>
        <taxon>Bacilli</taxon>
        <taxon>Bacillales</taxon>
        <taxon>Thermoactinomycetaceae</taxon>
        <taxon>Lihuaxuella</taxon>
    </lineage>
</organism>
<dbReference type="InterPro" id="IPR050214">
    <property type="entry name" value="Cys_Synth/Cystath_Beta-Synth"/>
</dbReference>
<evidence type="ECO:0000313" key="11">
    <source>
        <dbReference type="EMBL" id="SEN05292.1"/>
    </source>
</evidence>
<evidence type="ECO:0000256" key="5">
    <source>
        <dbReference type="ARBA" id="ARBA00011738"/>
    </source>
</evidence>
<evidence type="ECO:0000256" key="7">
    <source>
        <dbReference type="ARBA" id="ARBA00016985"/>
    </source>
</evidence>
<dbReference type="InterPro" id="IPR023927">
    <property type="entry name" value="SbnA"/>
</dbReference>
<sequence length="339" mass="37747">MKMIIIWEKVNHLALSVEKQNQEKQALPSSIIHCVGNTPVVSLQRLFRERGIEVIAKLEYMNPGGSMKDRPARYMIEQGLREGTITADSHLIESSSGNLGVAMAMVARVYGLKFTCVVDPKTAPSNLRILKQLGAHIEMVTEADDQGGYLKTRIKRVQELLHTIPNAVWMNQYANDRNWQAHYHGTGKELAEQLTEPPDCLVAAVSTTGSILGCARRLREKFPNLKVIAVDAVGSVIFGAKPQRRELPGIGSSRVPEILAKDEIDEVVYVNDRESVQGCRDLLYHEGIFAGGSSGSVIAAIQKLIPTLPRPYRICTIFPDRGDRYLDMVYDEAWVNRLP</sequence>
<comment type="similarity">
    <text evidence="4">Belongs to the cysteine synthase/cystathionine beta-synthase family. SbnA subfamily.</text>
</comment>
<evidence type="ECO:0000256" key="6">
    <source>
        <dbReference type="ARBA" id="ARBA00012331"/>
    </source>
</evidence>
<evidence type="ECO:0000256" key="4">
    <source>
        <dbReference type="ARBA" id="ARBA00008519"/>
    </source>
</evidence>
<dbReference type="InterPro" id="IPR001216">
    <property type="entry name" value="P-phosphate_BS"/>
</dbReference>
<evidence type="ECO:0000256" key="2">
    <source>
        <dbReference type="ARBA" id="ARBA00004056"/>
    </source>
</evidence>
<dbReference type="Pfam" id="PF00291">
    <property type="entry name" value="PALP"/>
    <property type="match status" value="1"/>
</dbReference>
<keyword evidence="9" id="KW-0663">Pyridoxal phosphate</keyword>
<dbReference type="EC" id="2.5.1.140" evidence="6"/>
<dbReference type="GO" id="GO:0016765">
    <property type="term" value="F:transferase activity, transferring alkyl or aryl (other than methyl) groups"/>
    <property type="evidence" value="ECO:0007669"/>
    <property type="project" value="UniProtKB-ARBA"/>
</dbReference>
<proteinExistence type="inferred from homology"/>
<accession>A0A1H8DDC8</accession>
<dbReference type="InterPro" id="IPR001926">
    <property type="entry name" value="TrpB-like_PALP"/>
</dbReference>
<evidence type="ECO:0000259" key="10">
    <source>
        <dbReference type="Pfam" id="PF00291"/>
    </source>
</evidence>
<evidence type="ECO:0000256" key="8">
    <source>
        <dbReference type="ARBA" id="ARBA00022679"/>
    </source>
</evidence>
<keyword evidence="12" id="KW-1185">Reference proteome</keyword>
<dbReference type="CDD" id="cd01561">
    <property type="entry name" value="CBS_like"/>
    <property type="match status" value="1"/>
</dbReference>
<dbReference type="Gene3D" id="3.40.50.1100">
    <property type="match status" value="2"/>
</dbReference>
<dbReference type="PROSITE" id="PS00901">
    <property type="entry name" value="CYS_SYNTHASE"/>
    <property type="match status" value="1"/>
</dbReference>
<dbReference type="Proteomes" id="UP000199695">
    <property type="component" value="Unassembled WGS sequence"/>
</dbReference>
<keyword evidence="8" id="KW-0808">Transferase</keyword>
<comment type="function">
    <text evidence="2">Catalyzes the synthesis of N-((2S)-2-amino-2-carboxyethyl)-L-glutamate (ACEGA) from O-phospho-L-serine and L-glutamate. Involved in the biosynthesis of L-2,3-diaminopropionic acid (L-Dap), a precursor of staphyloferrin B and antibiotics.</text>
</comment>
<dbReference type="SUPFAM" id="SSF53686">
    <property type="entry name" value="Tryptophan synthase beta subunit-like PLP-dependent enzymes"/>
    <property type="match status" value="1"/>
</dbReference>
<dbReference type="GO" id="GO:0006535">
    <property type="term" value="P:cysteine biosynthetic process from serine"/>
    <property type="evidence" value="ECO:0007669"/>
    <property type="project" value="InterPro"/>
</dbReference>
<dbReference type="STRING" id="1173111.SAMN05444955_105123"/>